<name>A0ACC2TZP9_9FUNG</name>
<gene>
    <name evidence="1" type="ORF">DSO57_1033053</name>
</gene>
<dbReference type="EMBL" id="QTSX02001676">
    <property type="protein sequence ID" value="KAJ9079667.1"/>
    <property type="molecule type" value="Genomic_DNA"/>
</dbReference>
<reference evidence="1" key="1">
    <citation type="submission" date="2022-04" db="EMBL/GenBank/DDBJ databases">
        <title>Genome of the entomopathogenic fungus Entomophthora muscae.</title>
        <authorList>
            <person name="Elya C."/>
            <person name="Lovett B.R."/>
            <person name="Lee E."/>
            <person name="Macias A.M."/>
            <person name="Hajek A.E."/>
            <person name="De Bivort B.L."/>
            <person name="Kasson M.T."/>
            <person name="De Fine Licht H.H."/>
            <person name="Stajich J.E."/>
        </authorList>
    </citation>
    <scope>NUCLEOTIDE SEQUENCE</scope>
    <source>
        <strain evidence="1">Berkeley</strain>
    </source>
</reference>
<keyword evidence="2" id="KW-1185">Reference proteome</keyword>
<organism evidence="1 2">
    <name type="scientific">Entomophthora muscae</name>
    <dbReference type="NCBI Taxonomy" id="34485"/>
    <lineage>
        <taxon>Eukaryota</taxon>
        <taxon>Fungi</taxon>
        <taxon>Fungi incertae sedis</taxon>
        <taxon>Zoopagomycota</taxon>
        <taxon>Entomophthoromycotina</taxon>
        <taxon>Entomophthoromycetes</taxon>
        <taxon>Entomophthorales</taxon>
        <taxon>Entomophthoraceae</taxon>
        <taxon>Entomophthora</taxon>
    </lineage>
</organism>
<comment type="caution">
    <text evidence="1">The sequence shown here is derived from an EMBL/GenBank/DDBJ whole genome shotgun (WGS) entry which is preliminary data.</text>
</comment>
<dbReference type="Proteomes" id="UP001165960">
    <property type="component" value="Unassembled WGS sequence"/>
</dbReference>
<accession>A0ACC2TZP9</accession>
<evidence type="ECO:0000313" key="2">
    <source>
        <dbReference type="Proteomes" id="UP001165960"/>
    </source>
</evidence>
<protein>
    <submittedName>
        <fullName evidence="1">Uncharacterized protein</fullName>
    </submittedName>
</protein>
<proteinExistence type="predicted"/>
<evidence type="ECO:0000313" key="1">
    <source>
        <dbReference type="EMBL" id="KAJ9079667.1"/>
    </source>
</evidence>
<sequence>MLNVFRWCGLAGLFALCHAHMEMRLPPPRKSKYNPDYQSVGDVDNDMSAPLGDDFPYPCRGTKPGAIYKKYVAGEIMDVKLGGNAPHNGGHCQFALSYDGGEKWIVIHTIVRNCMPSRTGPIEFNYKVPIPPETPTSDKVVFSWNWINASGEREFYQNCIDIAIEGKSATTGVRGVELLVVNLPNLPVIDEFARPGSDDGHKLLEKRKNIIMYADGRVEADGGSAPSKPPPAPAPAPAPAPVPVPVRPPGCDIPATRVPEVILPPFVRRSAPRIGDFILDIPKEELAPPPVPHRLRRQFLLPNSTWHY</sequence>